<proteinExistence type="predicted"/>
<protein>
    <submittedName>
        <fullName evidence="1">Uncharacterized protein</fullName>
    </submittedName>
</protein>
<organism evidence="1 2">
    <name type="scientific">Leucocoprinus birnbaumii</name>
    <dbReference type="NCBI Taxonomy" id="56174"/>
    <lineage>
        <taxon>Eukaryota</taxon>
        <taxon>Fungi</taxon>
        <taxon>Dikarya</taxon>
        <taxon>Basidiomycota</taxon>
        <taxon>Agaricomycotina</taxon>
        <taxon>Agaricomycetes</taxon>
        <taxon>Agaricomycetidae</taxon>
        <taxon>Agaricales</taxon>
        <taxon>Agaricineae</taxon>
        <taxon>Agaricaceae</taxon>
        <taxon>Leucocoprinus</taxon>
    </lineage>
</organism>
<gene>
    <name evidence="1" type="ORF">NP233_g9792</name>
</gene>
<name>A0AAD5YSJ5_9AGAR</name>
<dbReference type="AlphaFoldDB" id="A0AAD5YSJ5"/>
<evidence type="ECO:0000313" key="2">
    <source>
        <dbReference type="Proteomes" id="UP001213000"/>
    </source>
</evidence>
<keyword evidence="2" id="KW-1185">Reference proteome</keyword>
<comment type="caution">
    <text evidence="1">The sequence shown here is derived from an EMBL/GenBank/DDBJ whole genome shotgun (WGS) entry which is preliminary data.</text>
</comment>
<evidence type="ECO:0000313" key="1">
    <source>
        <dbReference type="EMBL" id="KAJ3562087.1"/>
    </source>
</evidence>
<dbReference type="EMBL" id="JANIEX010000914">
    <property type="protein sequence ID" value="KAJ3562087.1"/>
    <property type="molecule type" value="Genomic_DNA"/>
</dbReference>
<reference evidence="1" key="1">
    <citation type="submission" date="2022-07" db="EMBL/GenBank/DDBJ databases">
        <title>Genome Sequence of Leucocoprinus birnbaumii.</title>
        <authorList>
            <person name="Buettner E."/>
        </authorList>
    </citation>
    <scope>NUCLEOTIDE SEQUENCE</scope>
    <source>
        <strain evidence="1">VT141</strain>
    </source>
</reference>
<sequence>MASPFKPSTPYTINPADPAHPLLFFQDEHASLIDGLTIYTEANFKFPRSEFTDFLNRLHALKKLVIHWKVLNWVHLRGGSPSSAQNFPLCLLRYFTGKRLCIEATTLASAVMPVFPAEGETRRLGALTDFQIVGARNIREFRTFIEWQTDKAYAFLQSVNSLRCNIHSRDDGAVPENVMIDLGSLLLKFGAVARRLEEFRFTDWQNTSFDGLQIARSDLVSLTSLKRLHLHFGASLKGNEKTMTTLNTSFRKWLFPFLSQIPSPQILEIVDITFSFSISFPWPTDLHEWMETFAKELDVMLDSRFPRLRTANLTYDVRGAHTRPYDWTTFNTTLHPTKLHARGVACVFKTQLYRP</sequence>
<accession>A0AAD5YSJ5</accession>
<dbReference type="Proteomes" id="UP001213000">
    <property type="component" value="Unassembled WGS sequence"/>
</dbReference>